<dbReference type="EMBL" id="MN740868">
    <property type="protein sequence ID" value="QHU15792.1"/>
    <property type="molecule type" value="Genomic_DNA"/>
</dbReference>
<name>A0A6C0KCQ0_9ZZZZ</name>
<proteinExistence type="predicted"/>
<sequence>MFFFVLFVTVVVTAIWFLNRLKNRYTQNIRDTQNIQHMMAYLSDDDVHNIIVGLTDRVVILNWYDKQSMSQITGKPVSDECWNAMLKTQDSLYDESNDMVREWSSSVQEYIEFNEGVNEECNDITDDKEDDKTMEQVLWSLSNSQLRKYAGVTDAGKSKAELVQIIMNHFHHNMKTVVYAKLDKISSLLS</sequence>
<reference evidence="1" key="1">
    <citation type="journal article" date="2020" name="Nature">
        <title>Giant virus diversity and host interactions through global metagenomics.</title>
        <authorList>
            <person name="Schulz F."/>
            <person name="Roux S."/>
            <person name="Paez-Espino D."/>
            <person name="Jungbluth S."/>
            <person name="Walsh D.A."/>
            <person name="Denef V.J."/>
            <person name="McMahon K.D."/>
            <person name="Konstantinidis K.T."/>
            <person name="Eloe-Fadrosh E.A."/>
            <person name="Kyrpides N.C."/>
            <person name="Woyke T."/>
        </authorList>
    </citation>
    <scope>NUCLEOTIDE SEQUENCE</scope>
    <source>
        <strain evidence="1">GVMAG-S-3300010158-109</strain>
    </source>
</reference>
<dbReference type="AlphaFoldDB" id="A0A6C0KCQ0"/>
<evidence type="ECO:0000313" key="1">
    <source>
        <dbReference type="EMBL" id="QHU15792.1"/>
    </source>
</evidence>
<protein>
    <submittedName>
        <fullName evidence="1">Uncharacterized protein</fullName>
    </submittedName>
</protein>
<accession>A0A6C0KCQ0</accession>
<organism evidence="1">
    <name type="scientific">viral metagenome</name>
    <dbReference type="NCBI Taxonomy" id="1070528"/>
    <lineage>
        <taxon>unclassified sequences</taxon>
        <taxon>metagenomes</taxon>
        <taxon>organismal metagenomes</taxon>
    </lineage>
</organism>